<feature type="region of interest" description="Disordered" evidence="1">
    <location>
        <begin position="1"/>
        <end position="36"/>
    </location>
</feature>
<sequence>MVLTKTNPVGPVTLPTPVPSSIPSVSLPGHPRGTPAYTTRLLQEVRGQM</sequence>
<dbReference type="Proteomes" id="UP000028924">
    <property type="component" value="Unassembled WGS sequence"/>
</dbReference>
<accession>A0A087SG57</accession>
<dbReference type="GeneID" id="23615114"/>
<proteinExistence type="predicted"/>
<evidence type="ECO:0000256" key="1">
    <source>
        <dbReference type="SAM" id="MobiDB-lite"/>
    </source>
</evidence>
<name>A0A087SG57_AUXPR</name>
<gene>
    <name evidence="2" type="ORF">F751_3723</name>
</gene>
<reference evidence="2 3" key="1">
    <citation type="journal article" date="2014" name="BMC Genomics">
        <title>Oil accumulation mechanisms of the oleaginous microalga Chlorella protothecoides revealed through its genome, transcriptomes, and proteomes.</title>
        <authorList>
            <person name="Gao C."/>
            <person name="Wang Y."/>
            <person name="Shen Y."/>
            <person name="Yan D."/>
            <person name="He X."/>
            <person name="Dai J."/>
            <person name="Wu Q."/>
        </authorList>
    </citation>
    <scope>NUCLEOTIDE SEQUENCE [LARGE SCALE GENOMIC DNA]</scope>
    <source>
        <strain evidence="2 3">0710</strain>
    </source>
</reference>
<dbReference type="RefSeq" id="XP_011397599.1">
    <property type="nucleotide sequence ID" value="XM_011399297.1"/>
</dbReference>
<organism evidence="2 3">
    <name type="scientific">Auxenochlorella protothecoides</name>
    <name type="common">Green microalga</name>
    <name type="synonym">Chlorella protothecoides</name>
    <dbReference type="NCBI Taxonomy" id="3075"/>
    <lineage>
        <taxon>Eukaryota</taxon>
        <taxon>Viridiplantae</taxon>
        <taxon>Chlorophyta</taxon>
        <taxon>core chlorophytes</taxon>
        <taxon>Trebouxiophyceae</taxon>
        <taxon>Chlorellales</taxon>
        <taxon>Chlorellaceae</taxon>
        <taxon>Auxenochlorella</taxon>
    </lineage>
</organism>
<dbReference type="KEGG" id="apro:F751_3723"/>
<evidence type="ECO:0000313" key="3">
    <source>
        <dbReference type="Proteomes" id="UP000028924"/>
    </source>
</evidence>
<evidence type="ECO:0000313" key="2">
    <source>
        <dbReference type="EMBL" id="KFM24711.1"/>
    </source>
</evidence>
<dbReference type="AlphaFoldDB" id="A0A087SG57"/>
<protein>
    <submittedName>
        <fullName evidence="2">Uncharacterized protein</fullName>
    </submittedName>
</protein>
<dbReference type="EMBL" id="KL662110">
    <property type="protein sequence ID" value="KFM24711.1"/>
    <property type="molecule type" value="Genomic_DNA"/>
</dbReference>
<keyword evidence="3" id="KW-1185">Reference proteome</keyword>